<keyword evidence="2" id="KW-1185">Reference proteome</keyword>
<name>A0A9P0ZNB8_CUSEU</name>
<gene>
    <name evidence="1" type="ORF">CEURO_LOCUS17281</name>
</gene>
<dbReference type="AlphaFoldDB" id="A0A9P0ZNB8"/>
<dbReference type="PANTHER" id="PTHR12048:SF0">
    <property type="entry name" value="CCAAT_ENHANCER-BINDING PROTEIN ZETA"/>
    <property type="match status" value="1"/>
</dbReference>
<evidence type="ECO:0000313" key="2">
    <source>
        <dbReference type="Proteomes" id="UP001152484"/>
    </source>
</evidence>
<organism evidence="1 2">
    <name type="scientific">Cuscuta europaea</name>
    <name type="common">European dodder</name>
    <dbReference type="NCBI Taxonomy" id="41803"/>
    <lineage>
        <taxon>Eukaryota</taxon>
        <taxon>Viridiplantae</taxon>
        <taxon>Streptophyta</taxon>
        <taxon>Embryophyta</taxon>
        <taxon>Tracheophyta</taxon>
        <taxon>Spermatophyta</taxon>
        <taxon>Magnoliopsida</taxon>
        <taxon>eudicotyledons</taxon>
        <taxon>Gunneridae</taxon>
        <taxon>Pentapetalae</taxon>
        <taxon>asterids</taxon>
        <taxon>lamiids</taxon>
        <taxon>Solanales</taxon>
        <taxon>Convolvulaceae</taxon>
        <taxon>Cuscuteae</taxon>
        <taxon>Cuscuta</taxon>
        <taxon>Cuscuta subgen. Cuscuta</taxon>
    </lineage>
</organism>
<dbReference type="InterPro" id="IPR040155">
    <property type="entry name" value="CEBPZ/Mak21-like"/>
</dbReference>
<dbReference type="Proteomes" id="UP001152484">
    <property type="component" value="Unassembled WGS sequence"/>
</dbReference>
<accession>A0A9P0ZNB8</accession>
<protein>
    <submittedName>
        <fullName evidence="1">Uncharacterized protein</fullName>
    </submittedName>
</protein>
<comment type="caution">
    <text evidence="1">The sequence shown here is derived from an EMBL/GenBank/DDBJ whole genome shotgun (WGS) entry which is preliminary data.</text>
</comment>
<evidence type="ECO:0000313" key="1">
    <source>
        <dbReference type="EMBL" id="CAH9106426.1"/>
    </source>
</evidence>
<proteinExistence type="predicted"/>
<dbReference type="OrthoDB" id="28947at2759"/>
<dbReference type="PANTHER" id="PTHR12048">
    <property type="entry name" value="CCAAT-BINDING FACTOR-RELATED"/>
    <property type="match status" value="1"/>
</dbReference>
<sequence>MIFKLIKFTIAGMVTSKVGKRHALTACDALRELFVSSLIPDRKLKTLSVRPLNHLPDTKDGHSPLLLWFWEDCLKQRYERFVIALEEASRYVLDALKDKALKLGDPNNKVASNADFHLLKLLGEHPNMKVQSGRHHATCFVLVSFP</sequence>
<reference evidence="1" key="1">
    <citation type="submission" date="2022-07" db="EMBL/GenBank/DDBJ databases">
        <authorList>
            <person name="Macas J."/>
            <person name="Novak P."/>
            <person name="Neumann P."/>
        </authorList>
    </citation>
    <scope>NUCLEOTIDE SEQUENCE</scope>
</reference>
<dbReference type="GO" id="GO:0005634">
    <property type="term" value="C:nucleus"/>
    <property type="evidence" value="ECO:0007669"/>
    <property type="project" value="TreeGrafter"/>
</dbReference>
<dbReference type="EMBL" id="CAMAPE010000050">
    <property type="protein sequence ID" value="CAH9106426.1"/>
    <property type="molecule type" value="Genomic_DNA"/>
</dbReference>